<evidence type="ECO:0000313" key="2">
    <source>
        <dbReference type="EMBL" id="EXJ87412.1"/>
    </source>
</evidence>
<proteinExistence type="predicted"/>
<evidence type="ECO:0000256" key="1">
    <source>
        <dbReference type="SAM" id="MobiDB-lite"/>
    </source>
</evidence>
<feature type="compositionally biased region" description="Polar residues" evidence="1">
    <location>
        <begin position="70"/>
        <end position="82"/>
    </location>
</feature>
<dbReference type="AlphaFoldDB" id="W9Y3P1"/>
<gene>
    <name evidence="2" type="ORF">A1O3_04372</name>
</gene>
<accession>W9Y3P1</accession>
<dbReference type="Proteomes" id="UP000019478">
    <property type="component" value="Unassembled WGS sequence"/>
</dbReference>
<dbReference type="HOGENOM" id="CLU_2372573_0_0_1"/>
<feature type="region of interest" description="Disordered" evidence="1">
    <location>
        <begin position="38"/>
        <end position="82"/>
    </location>
</feature>
<dbReference type="GeneID" id="19168491"/>
<protein>
    <submittedName>
        <fullName evidence="2">Uncharacterized protein</fullName>
    </submittedName>
</protein>
<evidence type="ECO:0000313" key="3">
    <source>
        <dbReference type="Proteomes" id="UP000019478"/>
    </source>
</evidence>
<dbReference type="RefSeq" id="XP_007732691.1">
    <property type="nucleotide sequence ID" value="XM_007734501.1"/>
</dbReference>
<dbReference type="EMBL" id="AMGY01000003">
    <property type="protein sequence ID" value="EXJ87412.1"/>
    <property type="molecule type" value="Genomic_DNA"/>
</dbReference>
<name>W9Y3P1_9EURO</name>
<organism evidence="2 3">
    <name type="scientific">Capronia epimyces CBS 606.96</name>
    <dbReference type="NCBI Taxonomy" id="1182542"/>
    <lineage>
        <taxon>Eukaryota</taxon>
        <taxon>Fungi</taxon>
        <taxon>Dikarya</taxon>
        <taxon>Ascomycota</taxon>
        <taxon>Pezizomycotina</taxon>
        <taxon>Eurotiomycetes</taxon>
        <taxon>Chaetothyriomycetidae</taxon>
        <taxon>Chaetothyriales</taxon>
        <taxon>Herpotrichiellaceae</taxon>
        <taxon>Capronia</taxon>
    </lineage>
</organism>
<sequence>MPNRAVRFTMTQDLLIIDGATGVKVWFWLPLPLLVAQSPPETQRRPSRGHQVTFGDGETVGRDPAVTDADTVQSTPYGAQSTSIPSLTVYTELAL</sequence>
<keyword evidence="3" id="KW-1185">Reference proteome</keyword>
<comment type="caution">
    <text evidence="2">The sequence shown here is derived from an EMBL/GenBank/DDBJ whole genome shotgun (WGS) entry which is preliminary data.</text>
</comment>
<reference evidence="2 3" key="1">
    <citation type="submission" date="2013-03" db="EMBL/GenBank/DDBJ databases">
        <title>The Genome Sequence of Capronia epimyces CBS 606.96.</title>
        <authorList>
            <consortium name="The Broad Institute Genomics Platform"/>
            <person name="Cuomo C."/>
            <person name="de Hoog S."/>
            <person name="Gorbushina A."/>
            <person name="Walker B."/>
            <person name="Young S.K."/>
            <person name="Zeng Q."/>
            <person name="Gargeya S."/>
            <person name="Fitzgerald M."/>
            <person name="Haas B."/>
            <person name="Abouelleil A."/>
            <person name="Allen A.W."/>
            <person name="Alvarado L."/>
            <person name="Arachchi H.M."/>
            <person name="Berlin A.M."/>
            <person name="Chapman S.B."/>
            <person name="Gainer-Dewar J."/>
            <person name="Goldberg J."/>
            <person name="Griggs A."/>
            <person name="Gujja S."/>
            <person name="Hansen M."/>
            <person name="Howarth C."/>
            <person name="Imamovic A."/>
            <person name="Ireland A."/>
            <person name="Larimer J."/>
            <person name="McCowan C."/>
            <person name="Murphy C."/>
            <person name="Pearson M."/>
            <person name="Poon T.W."/>
            <person name="Priest M."/>
            <person name="Roberts A."/>
            <person name="Saif S."/>
            <person name="Shea T."/>
            <person name="Sisk P."/>
            <person name="Sykes S."/>
            <person name="Wortman J."/>
            <person name="Nusbaum C."/>
            <person name="Birren B."/>
        </authorList>
    </citation>
    <scope>NUCLEOTIDE SEQUENCE [LARGE SCALE GENOMIC DNA]</scope>
    <source>
        <strain evidence="2 3">CBS 606.96</strain>
    </source>
</reference>